<protein>
    <recommendedName>
        <fullName evidence="7">Band 7 domain-containing protein</fullName>
    </recommendedName>
</protein>
<comment type="caution">
    <text evidence="8">The sequence shown here is derived from an EMBL/GenBank/DDBJ whole genome shotgun (WGS) entry which is preliminary data.</text>
</comment>
<dbReference type="InterPro" id="IPR001107">
    <property type="entry name" value="Band_7"/>
</dbReference>
<accession>X1QGP6</accession>
<dbReference type="InterPro" id="IPR036013">
    <property type="entry name" value="Band_7/SPFH_dom_sf"/>
</dbReference>
<keyword evidence="3 6" id="KW-0812">Transmembrane</keyword>
<evidence type="ECO:0000256" key="1">
    <source>
        <dbReference type="ARBA" id="ARBA00004370"/>
    </source>
</evidence>
<feature type="non-terminal residue" evidence="8">
    <location>
        <position position="1"/>
    </location>
</feature>
<evidence type="ECO:0000256" key="2">
    <source>
        <dbReference type="ARBA" id="ARBA00007862"/>
    </source>
</evidence>
<dbReference type="EMBL" id="BARV01037747">
    <property type="protein sequence ID" value="GAI53961.1"/>
    <property type="molecule type" value="Genomic_DNA"/>
</dbReference>
<sequence>GKEAKMITRPSGAAIAEIIIVIIGLLTLNSALFTVNETNQVVVTQMGKPIKVLKSPGLYMKIPFIQMANKFEDRLLEYDAAPRRCVTKDKKYIFLNNYARWRIVDPLLFLKTVRNEPGAHSRLDDIIYSVLREEVGKYNLMDTVRTSNRKMLSAEITPEEGEIKREIERIEVGREKIMEVVNEKSDQMTREYGIKVIDVRIKRADLSQSQQGGS</sequence>
<feature type="domain" description="Band 7" evidence="7">
    <location>
        <begin position="30"/>
        <end position="211"/>
    </location>
</feature>
<evidence type="ECO:0000259" key="7">
    <source>
        <dbReference type="SMART" id="SM00244"/>
    </source>
</evidence>
<dbReference type="PANTHER" id="PTHR42911:SF1">
    <property type="entry name" value="MODULATOR OF FTSH PROTEASE HFLC"/>
    <property type="match status" value="1"/>
</dbReference>
<reference evidence="8" key="1">
    <citation type="journal article" date="2014" name="Front. Microbiol.">
        <title>High frequency of phylogenetically diverse reductive dehalogenase-homologous genes in deep subseafloor sedimentary metagenomes.</title>
        <authorList>
            <person name="Kawai M."/>
            <person name="Futagami T."/>
            <person name="Toyoda A."/>
            <person name="Takaki Y."/>
            <person name="Nishi S."/>
            <person name="Hori S."/>
            <person name="Arai W."/>
            <person name="Tsubouchi T."/>
            <person name="Morono Y."/>
            <person name="Uchiyama I."/>
            <person name="Ito T."/>
            <person name="Fujiyama A."/>
            <person name="Inagaki F."/>
            <person name="Takami H."/>
        </authorList>
    </citation>
    <scope>NUCLEOTIDE SEQUENCE</scope>
    <source>
        <strain evidence="8">Expedition CK06-06</strain>
    </source>
</reference>
<feature type="transmembrane region" description="Helical" evidence="6">
    <location>
        <begin position="12"/>
        <end position="33"/>
    </location>
</feature>
<dbReference type="SUPFAM" id="SSF117892">
    <property type="entry name" value="Band 7/SPFH domain"/>
    <property type="match status" value="2"/>
</dbReference>
<evidence type="ECO:0000256" key="4">
    <source>
        <dbReference type="ARBA" id="ARBA00022989"/>
    </source>
</evidence>
<evidence type="ECO:0000313" key="8">
    <source>
        <dbReference type="EMBL" id="GAI53961.1"/>
    </source>
</evidence>
<dbReference type="SMART" id="SM00244">
    <property type="entry name" value="PHB"/>
    <property type="match status" value="1"/>
</dbReference>
<feature type="non-terminal residue" evidence="8">
    <location>
        <position position="214"/>
    </location>
</feature>
<gene>
    <name evidence="8" type="ORF">S06H3_58332</name>
</gene>
<evidence type="ECO:0000256" key="3">
    <source>
        <dbReference type="ARBA" id="ARBA00022692"/>
    </source>
</evidence>
<comment type="similarity">
    <text evidence="2">Belongs to the band 7/mec-2 family. HflC subfamily.</text>
</comment>
<keyword evidence="4 6" id="KW-1133">Transmembrane helix</keyword>
<organism evidence="8">
    <name type="scientific">marine sediment metagenome</name>
    <dbReference type="NCBI Taxonomy" id="412755"/>
    <lineage>
        <taxon>unclassified sequences</taxon>
        <taxon>metagenomes</taxon>
        <taxon>ecological metagenomes</taxon>
    </lineage>
</organism>
<dbReference type="CDD" id="cd03405">
    <property type="entry name" value="SPFH_HflC"/>
    <property type="match status" value="1"/>
</dbReference>
<dbReference type="PANTHER" id="PTHR42911">
    <property type="entry name" value="MODULATOR OF FTSH PROTEASE HFLC"/>
    <property type="match status" value="1"/>
</dbReference>
<name>X1QGP6_9ZZZZ</name>
<dbReference type="InterPro" id="IPR010200">
    <property type="entry name" value="HflC"/>
</dbReference>
<evidence type="ECO:0000256" key="6">
    <source>
        <dbReference type="SAM" id="Phobius"/>
    </source>
</evidence>
<dbReference type="Gene3D" id="3.30.479.30">
    <property type="entry name" value="Band 7 domain"/>
    <property type="match status" value="1"/>
</dbReference>
<dbReference type="GO" id="GO:0016020">
    <property type="term" value="C:membrane"/>
    <property type="evidence" value="ECO:0007669"/>
    <property type="project" value="UniProtKB-SubCell"/>
</dbReference>
<dbReference type="AlphaFoldDB" id="X1QGP6"/>
<proteinExistence type="inferred from homology"/>
<evidence type="ECO:0000256" key="5">
    <source>
        <dbReference type="ARBA" id="ARBA00023136"/>
    </source>
</evidence>
<keyword evidence="5 6" id="KW-0472">Membrane</keyword>
<comment type="subcellular location">
    <subcellularLocation>
        <location evidence="1">Membrane</location>
    </subcellularLocation>
</comment>
<dbReference type="Pfam" id="PF01145">
    <property type="entry name" value="Band_7"/>
    <property type="match status" value="1"/>
</dbReference>